<name>A0A4T0FNW0_9BASI</name>
<organism evidence="10 11">
    <name type="scientific">Wallemia hederae</name>
    <dbReference type="NCBI Taxonomy" id="1540922"/>
    <lineage>
        <taxon>Eukaryota</taxon>
        <taxon>Fungi</taxon>
        <taxon>Dikarya</taxon>
        <taxon>Basidiomycota</taxon>
        <taxon>Wallemiomycotina</taxon>
        <taxon>Wallemiomycetes</taxon>
        <taxon>Wallemiales</taxon>
        <taxon>Wallemiaceae</taxon>
        <taxon>Wallemia</taxon>
    </lineage>
</organism>
<dbReference type="EC" id="2.7.1.12" evidence="3 9"/>
<keyword evidence="7 9" id="KW-0067">ATP-binding</keyword>
<evidence type="ECO:0000313" key="11">
    <source>
        <dbReference type="Proteomes" id="UP000310189"/>
    </source>
</evidence>
<gene>
    <name evidence="10" type="ORF">E3P99_01760</name>
</gene>
<keyword evidence="4 9" id="KW-0808">Transferase</keyword>
<dbReference type="SUPFAM" id="SSF52540">
    <property type="entry name" value="P-loop containing nucleoside triphosphate hydrolases"/>
    <property type="match status" value="1"/>
</dbReference>
<dbReference type="FunFam" id="3.40.50.300:FF:000522">
    <property type="entry name" value="Gluconokinase"/>
    <property type="match status" value="1"/>
</dbReference>
<dbReference type="PANTHER" id="PTHR43442:SF3">
    <property type="entry name" value="GLUCONOKINASE-RELATED"/>
    <property type="match status" value="1"/>
</dbReference>
<dbReference type="CDD" id="cd02021">
    <property type="entry name" value="GntK"/>
    <property type="match status" value="1"/>
</dbReference>
<evidence type="ECO:0000256" key="3">
    <source>
        <dbReference type="ARBA" id="ARBA00012054"/>
    </source>
</evidence>
<comment type="caution">
    <text evidence="10">The sequence shown here is derived from an EMBL/GenBank/DDBJ whole genome shotgun (WGS) entry which is preliminary data.</text>
</comment>
<comment type="pathway">
    <text evidence="1 9">Carbohydrate acid metabolism; D-gluconate degradation.</text>
</comment>
<evidence type="ECO:0000256" key="1">
    <source>
        <dbReference type="ARBA" id="ARBA00004875"/>
    </source>
</evidence>
<protein>
    <recommendedName>
        <fullName evidence="3 9">Gluconokinase</fullName>
        <ecNumber evidence="3 9">2.7.1.12</ecNumber>
    </recommendedName>
</protein>
<evidence type="ECO:0000256" key="9">
    <source>
        <dbReference type="RuleBase" id="RU363066"/>
    </source>
</evidence>
<dbReference type="GO" id="GO:0046316">
    <property type="term" value="F:gluconokinase activity"/>
    <property type="evidence" value="ECO:0007669"/>
    <property type="project" value="UniProtKB-EC"/>
</dbReference>
<evidence type="ECO:0000256" key="2">
    <source>
        <dbReference type="ARBA" id="ARBA00008420"/>
    </source>
</evidence>
<dbReference type="GO" id="GO:0005975">
    <property type="term" value="P:carbohydrate metabolic process"/>
    <property type="evidence" value="ECO:0007669"/>
    <property type="project" value="InterPro"/>
</dbReference>
<evidence type="ECO:0000256" key="4">
    <source>
        <dbReference type="ARBA" id="ARBA00022679"/>
    </source>
</evidence>
<keyword evidence="5 9" id="KW-0547">Nucleotide-binding</keyword>
<keyword evidence="11" id="KW-1185">Reference proteome</keyword>
<dbReference type="Gene3D" id="3.40.50.300">
    <property type="entry name" value="P-loop containing nucleotide triphosphate hydrolases"/>
    <property type="match status" value="1"/>
</dbReference>
<dbReference type="NCBIfam" id="TIGR01313">
    <property type="entry name" value="therm_gnt_kin"/>
    <property type="match status" value="1"/>
</dbReference>
<dbReference type="UniPathway" id="UPA00792"/>
<keyword evidence="6 9" id="KW-0418">Kinase</keyword>
<dbReference type="GO" id="GO:0005737">
    <property type="term" value="C:cytoplasm"/>
    <property type="evidence" value="ECO:0007669"/>
    <property type="project" value="TreeGrafter"/>
</dbReference>
<dbReference type="Pfam" id="PF01202">
    <property type="entry name" value="SKI"/>
    <property type="match status" value="1"/>
</dbReference>
<dbReference type="InterPro" id="IPR031322">
    <property type="entry name" value="Shikimate/glucono_kinase"/>
</dbReference>
<evidence type="ECO:0000256" key="7">
    <source>
        <dbReference type="ARBA" id="ARBA00022840"/>
    </source>
</evidence>
<evidence type="ECO:0000256" key="8">
    <source>
        <dbReference type="ARBA" id="ARBA00048090"/>
    </source>
</evidence>
<comment type="catalytic activity">
    <reaction evidence="8 9">
        <text>D-gluconate + ATP = 6-phospho-D-gluconate + ADP + H(+)</text>
        <dbReference type="Rhea" id="RHEA:19433"/>
        <dbReference type="ChEBI" id="CHEBI:15378"/>
        <dbReference type="ChEBI" id="CHEBI:18391"/>
        <dbReference type="ChEBI" id="CHEBI:30616"/>
        <dbReference type="ChEBI" id="CHEBI:58759"/>
        <dbReference type="ChEBI" id="CHEBI:456216"/>
        <dbReference type="EC" id="2.7.1.12"/>
    </reaction>
</comment>
<reference evidence="10 11" key="1">
    <citation type="submission" date="2019-03" db="EMBL/GenBank/DDBJ databases">
        <title>Sequencing 23 genomes of Wallemia ichthyophaga.</title>
        <authorList>
            <person name="Gostincar C."/>
        </authorList>
    </citation>
    <scope>NUCLEOTIDE SEQUENCE [LARGE SCALE GENOMIC DNA]</scope>
    <source>
        <strain evidence="10 11">EXF-5753</strain>
    </source>
</reference>
<evidence type="ECO:0000256" key="6">
    <source>
        <dbReference type="ARBA" id="ARBA00022777"/>
    </source>
</evidence>
<comment type="similarity">
    <text evidence="2 9">Belongs to the gluconokinase GntK/GntV family.</text>
</comment>
<evidence type="ECO:0000313" key="10">
    <source>
        <dbReference type="EMBL" id="TIA90058.1"/>
    </source>
</evidence>
<sequence length="239" mass="26674">MLTTLSVPLAYISTRPRHATLPAQMATVPRSPNSLSVSNVMSSEQTMQSKRPALVIIMGTSGCGKSTIGEGLAATLEVPFIDGDNLHPQSNVDKMSRGEPLTDQDREPWLQRIHKHAQELSDAAENRNSKRPVILIACSALKKIYRDTLRGEEHVNDDTHFLPIQTFFLYLKGSREALQKRMAARKGHFMTERMLASQLQTLEEPDLSTEKDVREVDIDRSREEVLAEAVAATQTLLDL</sequence>
<dbReference type="OrthoDB" id="275177at2759"/>
<dbReference type="InterPro" id="IPR027417">
    <property type="entry name" value="P-loop_NTPase"/>
</dbReference>
<dbReference type="EMBL" id="SPNW01000022">
    <property type="protein sequence ID" value="TIA90058.1"/>
    <property type="molecule type" value="Genomic_DNA"/>
</dbReference>
<evidence type="ECO:0000256" key="5">
    <source>
        <dbReference type="ARBA" id="ARBA00022741"/>
    </source>
</evidence>
<dbReference type="InterPro" id="IPR006001">
    <property type="entry name" value="Therm_gnt_kin"/>
</dbReference>
<dbReference type="AlphaFoldDB" id="A0A4T0FNW0"/>
<dbReference type="GO" id="GO:0005524">
    <property type="term" value="F:ATP binding"/>
    <property type="evidence" value="ECO:0007669"/>
    <property type="project" value="UniProtKB-KW"/>
</dbReference>
<dbReference type="Proteomes" id="UP000310189">
    <property type="component" value="Unassembled WGS sequence"/>
</dbReference>
<accession>A0A4T0FNW0</accession>
<proteinExistence type="inferred from homology"/>
<dbReference type="PANTHER" id="PTHR43442">
    <property type="entry name" value="GLUCONOKINASE-RELATED"/>
    <property type="match status" value="1"/>
</dbReference>